<proteinExistence type="predicted"/>
<accession>A0ACD0P151</accession>
<evidence type="ECO:0000313" key="2">
    <source>
        <dbReference type="Proteomes" id="UP000245626"/>
    </source>
</evidence>
<gene>
    <name evidence="1" type="ORF">IE53DRAFT_31757</name>
</gene>
<protein>
    <submittedName>
        <fullName evidence="1">Uncharacterized protein</fullName>
    </submittedName>
</protein>
<dbReference type="EMBL" id="KZ819811">
    <property type="protein sequence ID" value="PWN51878.1"/>
    <property type="molecule type" value="Genomic_DNA"/>
</dbReference>
<name>A0ACD0P151_9BASI</name>
<reference evidence="1 2" key="1">
    <citation type="journal article" date="2018" name="Mol. Biol. Evol.">
        <title>Broad Genomic Sampling Reveals a Smut Pathogenic Ancestry of the Fungal Clade Ustilaginomycotina.</title>
        <authorList>
            <person name="Kijpornyongpan T."/>
            <person name="Mondo S.J."/>
            <person name="Barry K."/>
            <person name="Sandor L."/>
            <person name="Lee J."/>
            <person name="Lipzen A."/>
            <person name="Pangilinan J."/>
            <person name="LaButti K."/>
            <person name="Hainaut M."/>
            <person name="Henrissat B."/>
            <person name="Grigoriev I.V."/>
            <person name="Spatafora J.W."/>
            <person name="Aime M.C."/>
        </authorList>
    </citation>
    <scope>NUCLEOTIDE SEQUENCE [LARGE SCALE GENOMIC DNA]</scope>
    <source>
        <strain evidence="1 2">SA 807</strain>
    </source>
</reference>
<keyword evidence="2" id="KW-1185">Reference proteome</keyword>
<evidence type="ECO:0000313" key="1">
    <source>
        <dbReference type="EMBL" id="PWN51878.1"/>
    </source>
</evidence>
<organism evidence="1 2">
    <name type="scientific">Violaceomyces palustris</name>
    <dbReference type="NCBI Taxonomy" id="1673888"/>
    <lineage>
        <taxon>Eukaryota</taxon>
        <taxon>Fungi</taxon>
        <taxon>Dikarya</taxon>
        <taxon>Basidiomycota</taxon>
        <taxon>Ustilaginomycotina</taxon>
        <taxon>Ustilaginomycetes</taxon>
        <taxon>Violaceomycetales</taxon>
        <taxon>Violaceomycetaceae</taxon>
        <taxon>Violaceomyces</taxon>
    </lineage>
</organism>
<dbReference type="Proteomes" id="UP000245626">
    <property type="component" value="Unassembled WGS sequence"/>
</dbReference>
<sequence>MAPSLQAAIDLVKSEKVKERQEGIQLYAHIFSHANNVKALDRAGDGKAWLKTFQSLFASVLLEKAACVKRGHWKNAQPAALSRLSEAAAAVRLLVERSVEYLNKKVIKALLVHLLQMLSFQGSLFRPVALDYLKSLRTLLQHRPHVSHIDPDDWASCVSTCFNITLGDDLSTELESENASFRSRQHSGDNDEDCDPLPLEPVNAARRQLSLQDTEQMICLEHLVSSPSAPLLGDEKYGLKVLIKYGRFLEDYPHESSCHLPALTGICALLRELELNERSASTRFCLRFWPSLVGLWSTKNRALKEQLIIAFKIALPLVSSSLPLAYGQGNPASLVGNSIPHLEVLDCLSSLHRLVLCEPSYRWGLSNLSLKSLCLRCSCGTLDAFRYKSFSAGRVLPNQAALIWAALELGADTIIRMHTILQSQAVVSRSKSPDPLHEEPLQPSNTLSTSTQIASTLAGFLPTDLPGTPRSSTQGRFGGNPPPAKRRRVEKRLEEMQGEADPISSILNELSSSSGRFSSSSLTEALWKLQLLLFMIERGWSRMAPVAQEAAINSLIALTSSEENDVQAWSLLCLAAVATCSQIQGNQPDRFSRQWVQAWNLAFRRLSNPSVARSAAHAAHVILKLDLVGKEAVRADLQTILSDLDSYGPSFPYDAVCSMLAEMLKRANNDVGLASHHFQERVMDWLQSNWSPVDGTLRSSNLDRTYLEDHDPVDVLQLFVEICRLPQLPRLERAKGLISSSAIVSHLLDERRSSVYREFLLNAEVAVPHSNATSFTSDPSDSSREQEDFSNMSDVKETTYTLQATERRIAGLLHKSLIQLAEKHGMRSTQGDPGNGYAESHTAEEIRHALDVAVLALLTEAFFSINNVRPPNSMIPTTSKLVEVLVGVTAKRFWSIADRALMLQGLQPILPRLSGDGLQSKREDLLLNAGKHSGIRGMFVPTTAGVVCHDEDVLILLKRIWQAIESQGCSPSIVSALRRSLEILAAEDDPQSSDVVGDDAEDEFGSIRQAQDEGDRSRSCDRDDDVEISTISDICIEGLVEIPRMLSSSAQTIHRDEWIVSLLAEGAIFSLVGCGQKVFRMVNQGRLTLSQRDITKIIERIGSDMLPSYQYGRQSRAQIVAIDFVQCTMSTWLSPGLSNSNLVEDVRKLFEFFIEQITRKKRRSHWMVKRHVARLLERYIISDPREQFWLEEQEPLLQHLPSEAIMQLGMDSDFRVRCLGAVLAPELFEILETDRSDPESLYVRVRDQLPSDDQDLERMASRIVCLSNITIASSSVRRLAVFHLIETNIVTGGFHQMLKSLLEAVSKELGFDHLRDLYNVLSGPIVWGLLSNNYDPLKVPASLLGYRTRKDCVDHTFKETGSMMLAAGNEAGIAYFGTLCKLSRKTTKEGILLCLPFLAASNIALSVEDHIKDRENFQANAWTQATRLMAELDFGSESTGTNAALAEMADQIVVTLLTLFYEPEVKAENGAIAGIKGLDGVCAKELSAMCSGGVEITDSSHIHEPSRPFFGAVIVYHSIKLLEGCGVATCGKETAYHVLKQMLSLIYKTRFVNEQLRYVCALKLYVSMCAPSFRSSPVLITELLHGASILVSQVDLVGPMTGLASWAFDCCLQLDTAPRRTTAIIVTIVAQASAFSDEEGVGRQPADKIGERLLTWIEKIVTRMLECDSTRVIARDALIAWPRTLSSELESFVPKKEGVKSLTDALRRADVPVTTSVILDRLRFSFRNSSARDKKFFSSATIWLLLKKLKLFGSPTHLLEHTYSNQAALSKSVAEIFYACEGRLQTPNLEGLKWLAVACDRYSPVLDTIASMGQQDRALQAVVVLRVLDLLRGRDLKTAEEAFNVLRTILSCVAPSVTSALPAWPDSSQVELNILSAYPSPANKPIKRFDGEMTDPDFLVSCENFETWICLCAERLCHYLTWEDDHFYAQVGPLSSHHAELASQLLPVLIHAVAIDKRQLQGDKVQEGDQDVLEKISTHFENVLKHAGADRRCWATIVECFLHLRKATPMDLEGLSLLSIDYLDLARRALDCQMFTSCILFVELWMESDKAEGIPNTKAKVSNLLYEAYSNVEDPDGFYGIENPDIRTSLVQRLHHEGQWHRAFDLHAADYESTAVSGILGNASRSSAGSTVDFALHKMGFNRLAALVEQHSRRGAQGRHPGTGSGNEPNYDIAWRTGAWDLPANDHIEAGTSARLFSALQALHRERKVAAIDKKIVIALACEVKGLRDAHPEAMAAVQRVGKDLLGLREVDAWRKDVKRLGVEEALHLAKAKWTKPNQEYDFESFERVLAVRQSILRSGRIRMQAGEIGDIMSPVAEDLARIERGLLLQLSEGARRQGKLQTSINAVTQAQQLQSVLRDGSNLVSEEFACVLWDQGEHAIAIRALEAIISMNQAAEADPLESIEKGKLATLMARLGKWRATARSQKPQDIDHELFVPAIGLVSDGRNQQSPVEQAIVSYEYATFADDQYKSLSNTPEMARLKLYIERRSEELRQNQAERAVASSMERKQELAIYSKTAEKILRQDKARLQELTTLREDFMRRAALMYSHALALTDEYDDALMRLVSIWFENSNDQMLNEAIAKPLANIPSYKFVGLTHQLSARLSRTGATKSKTDHFQGNLMSLMIRVCTDHPFHSLYPIFALRKAGEDSQEQPSTRGRSRASLGGGGGNSSASQVSSQVSRSTAAEEVFDTVKSNPKMTRMVREFEDVCRAYAEWAELNLEDARYRKYHNSNGSIKKGILRMPPEISIGRLRSVGVPVATAELPVDPTGRYQNLVTIERYSESFTTAGGINLPKISECIGSDGKRYKQLFKRKDDLRQDAVMQQVFRVVNVLLSKDRRARQRQLKVRTYAVIPLGPQCGLLEFVGNTVPLGEVLFKMHERYRPRDISALQARTMIRDATDLTAQQKLDVFLDVCEKFQPAFRHFFHEMHKSPQAWYAMRLNYTRSVSTTSISGHVLGLGDRHVSNILLDRSSGELVHIDFGIAFDQGKLLRIPELVPFRLTRDLVDGMGLSGVDGVFRRCCEETLRVLRDGGNVVKTILEVFKHDPLFTWASNPIKILKAQGAGATASRAPSQQEGAAVVADVSGKVLEAQEGAYSNSKNQAALDKSDTAELSADRAVSSVMEKLSPNLSVEYTVNELISQAMDAGNLSAIFHGWQAAL</sequence>